<accession>G2YC01</accession>
<gene>
    <name evidence="1" type="ORF">BofuT4_P101460.1</name>
</gene>
<sequence length="133" mass="15423">MSRFKPENPISGQSWSIGMLHLYPVIFRAEIQAEIHSLLRRRLIELCIYRFAMTLKKQDSEHHPTPLDVLNLFLLDTLSLTTERSSYGTIKSMESAIELSGLVELILHKNTPFFTKAVTHRALFLLKDWIIRS</sequence>
<dbReference type="InParanoid" id="G2YC01"/>
<name>G2YC01_BOTF4</name>
<dbReference type="HOGENOM" id="CLU_1906435_0_0_1"/>
<reference evidence="2" key="1">
    <citation type="journal article" date="2011" name="PLoS Genet.">
        <title>Genomic analysis of the necrotrophic fungal pathogens Sclerotinia sclerotiorum and Botrytis cinerea.</title>
        <authorList>
            <person name="Amselem J."/>
            <person name="Cuomo C.A."/>
            <person name="van Kan J.A."/>
            <person name="Viaud M."/>
            <person name="Benito E.P."/>
            <person name="Couloux A."/>
            <person name="Coutinho P.M."/>
            <person name="de Vries R.P."/>
            <person name="Dyer P.S."/>
            <person name="Fillinger S."/>
            <person name="Fournier E."/>
            <person name="Gout L."/>
            <person name="Hahn M."/>
            <person name="Kohn L."/>
            <person name="Lapalu N."/>
            <person name="Plummer K.M."/>
            <person name="Pradier J.M."/>
            <person name="Quevillon E."/>
            <person name="Sharon A."/>
            <person name="Simon A."/>
            <person name="ten Have A."/>
            <person name="Tudzynski B."/>
            <person name="Tudzynski P."/>
            <person name="Wincker P."/>
            <person name="Andrew M."/>
            <person name="Anthouard V."/>
            <person name="Beever R.E."/>
            <person name="Beffa R."/>
            <person name="Benoit I."/>
            <person name="Bouzid O."/>
            <person name="Brault B."/>
            <person name="Chen Z."/>
            <person name="Choquer M."/>
            <person name="Collemare J."/>
            <person name="Cotton P."/>
            <person name="Danchin E.G."/>
            <person name="Da Silva C."/>
            <person name="Gautier A."/>
            <person name="Giraud C."/>
            <person name="Giraud T."/>
            <person name="Gonzalez C."/>
            <person name="Grossetete S."/>
            <person name="Guldener U."/>
            <person name="Henrissat B."/>
            <person name="Howlett B.J."/>
            <person name="Kodira C."/>
            <person name="Kretschmer M."/>
            <person name="Lappartient A."/>
            <person name="Leroch M."/>
            <person name="Levis C."/>
            <person name="Mauceli E."/>
            <person name="Neuveglise C."/>
            <person name="Oeser B."/>
            <person name="Pearson M."/>
            <person name="Poulain J."/>
            <person name="Poussereau N."/>
            <person name="Quesneville H."/>
            <person name="Rascle C."/>
            <person name="Schumacher J."/>
            <person name="Segurens B."/>
            <person name="Sexton A."/>
            <person name="Silva E."/>
            <person name="Sirven C."/>
            <person name="Soanes D.M."/>
            <person name="Talbot N.J."/>
            <person name="Templeton M."/>
            <person name="Yandava C."/>
            <person name="Yarden O."/>
            <person name="Zeng Q."/>
            <person name="Rollins J.A."/>
            <person name="Lebrun M.H."/>
            <person name="Dickman M."/>
        </authorList>
    </citation>
    <scope>NUCLEOTIDE SEQUENCE [LARGE SCALE GENOMIC DNA]</scope>
    <source>
        <strain evidence="2">T4</strain>
    </source>
</reference>
<dbReference type="AlphaFoldDB" id="G2YC01"/>
<dbReference type="Proteomes" id="UP000008177">
    <property type="component" value="Unplaced contigs"/>
</dbReference>
<dbReference type="EMBL" id="FQ790313">
    <property type="protein sequence ID" value="CCD34742.1"/>
    <property type="molecule type" value="Genomic_DNA"/>
</dbReference>
<proteinExistence type="predicted"/>
<protein>
    <submittedName>
        <fullName evidence="1">Uncharacterized protein</fullName>
    </submittedName>
</protein>
<evidence type="ECO:0000313" key="2">
    <source>
        <dbReference type="Proteomes" id="UP000008177"/>
    </source>
</evidence>
<organism evidence="1 2">
    <name type="scientific">Botryotinia fuckeliana (strain T4)</name>
    <name type="common">Noble rot fungus</name>
    <name type="synonym">Botrytis cinerea</name>
    <dbReference type="NCBI Taxonomy" id="999810"/>
    <lineage>
        <taxon>Eukaryota</taxon>
        <taxon>Fungi</taxon>
        <taxon>Dikarya</taxon>
        <taxon>Ascomycota</taxon>
        <taxon>Pezizomycotina</taxon>
        <taxon>Leotiomycetes</taxon>
        <taxon>Helotiales</taxon>
        <taxon>Sclerotiniaceae</taxon>
        <taxon>Botrytis</taxon>
    </lineage>
</organism>
<evidence type="ECO:0000313" key="1">
    <source>
        <dbReference type="EMBL" id="CCD34742.1"/>
    </source>
</evidence>